<proteinExistence type="predicted"/>
<dbReference type="AlphaFoldDB" id="A1ZGK9"/>
<dbReference type="RefSeq" id="WP_002694932.1">
    <property type="nucleotide sequence ID" value="NZ_AAWS01000006.1"/>
</dbReference>
<dbReference type="EMBL" id="AAWS01000006">
    <property type="protein sequence ID" value="EAY30626.1"/>
    <property type="molecule type" value="Genomic_DNA"/>
</dbReference>
<feature type="transmembrane region" description="Helical" evidence="1">
    <location>
        <begin position="44"/>
        <end position="64"/>
    </location>
</feature>
<comment type="caution">
    <text evidence="2">The sequence shown here is derived from an EMBL/GenBank/DDBJ whole genome shotgun (WGS) entry which is preliminary data.</text>
</comment>
<accession>A1ZGK9</accession>
<keyword evidence="1" id="KW-0472">Membrane</keyword>
<evidence type="ECO:0000313" key="2">
    <source>
        <dbReference type="EMBL" id="EAY30626.1"/>
    </source>
</evidence>
<protein>
    <submittedName>
        <fullName evidence="2">Uncharacterized protein</fullName>
    </submittedName>
</protein>
<dbReference type="OrthoDB" id="652948at2"/>
<organism evidence="2 3">
    <name type="scientific">Microscilla marina ATCC 23134</name>
    <dbReference type="NCBI Taxonomy" id="313606"/>
    <lineage>
        <taxon>Bacteria</taxon>
        <taxon>Pseudomonadati</taxon>
        <taxon>Bacteroidota</taxon>
        <taxon>Cytophagia</taxon>
        <taxon>Cytophagales</taxon>
        <taxon>Microscillaceae</taxon>
        <taxon>Microscilla</taxon>
    </lineage>
</organism>
<name>A1ZGK9_MICM2</name>
<evidence type="ECO:0000313" key="3">
    <source>
        <dbReference type="Proteomes" id="UP000004095"/>
    </source>
</evidence>
<keyword evidence="1" id="KW-1133">Transmembrane helix</keyword>
<keyword evidence="1" id="KW-0812">Transmembrane</keyword>
<sequence length="196" mass="22857">MELDELKSLWQNQQLVGKAHSEQDIQAILKQKTNPILKRIYDKFFLEMGISSVIVAFITGVYIYQQDYALAMMSILVSGLIGSVYWLIYKQVNINFSLDSLKVALSKMERLFNIYDKLLKYVRYMLGIGFCIGITIGYFINKKPFEFNLKFFVLLTTIVPVSIVLSYPMKWLIDYMYGQHIQELKGAYLELNDLEK</sequence>
<feature type="transmembrane region" description="Helical" evidence="1">
    <location>
        <begin position="121"/>
        <end position="141"/>
    </location>
</feature>
<keyword evidence="3" id="KW-1185">Reference proteome</keyword>
<gene>
    <name evidence="2" type="ORF">M23134_03264</name>
</gene>
<feature type="transmembrane region" description="Helical" evidence="1">
    <location>
        <begin position="70"/>
        <end position="88"/>
    </location>
</feature>
<evidence type="ECO:0000256" key="1">
    <source>
        <dbReference type="SAM" id="Phobius"/>
    </source>
</evidence>
<reference evidence="2 3" key="1">
    <citation type="submission" date="2007-01" db="EMBL/GenBank/DDBJ databases">
        <authorList>
            <person name="Haygood M."/>
            <person name="Podell S."/>
            <person name="Anderson C."/>
            <person name="Hopkinson B."/>
            <person name="Roe K."/>
            <person name="Barbeau K."/>
            <person name="Gaasterland T."/>
            <person name="Ferriera S."/>
            <person name="Johnson J."/>
            <person name="Kravitz S."/>
            <person name="Beeson K."/>
            <person name="Sutton G."/>
            <person name="Rogers Y.-H."/>
            <person name="Friedman R."/>
            <person name="Frazier M."/>
            <person name="Venter J.C."/>
        </authorList>
    </citation>
    <scope>NUCLEOTIDE SEQUENCE [LARGE SCALE GENOMIC DNA]</scope>
    <source>
        <strain evidence="2 3">ATCC 23134</strain>
    </source>
</reference>
<dbReference type="Proteomes" id="UP000004095">
    <property type="component" value="Unassembled WGS sequence"/>
</dbReference>
<feature type="transmembrane region" description="Helical" evidence="1">
    <location>
        <begin position="147"/>
        <end position="167"/>
    </location>
</feature>